<comment type="caution">
    <text evidence="1">The sequence shown here is derived from an EMBL/GenBank/DDBJ whole genome shotgun (WGS) entry which is preliminary data.</text>
</comment>
<reference evidence="1" key="1">
    <citation type="submission" date="2018-11" db="EMBL/GenBank/DDBJ databases">
        <authorList>
            <person name="Alioto T."/>
            <person name="Alioto T."/>
        </authorList>
    </citation>
    <scope>NUCLEOTIDE SEQUENCE</scope>
</reference>
<gene>
    <name evidence="1" type="ORF">MGAL_10B065206</name>
</gene>
<accession>A0A8B6E6N1</accession>
<keyword evidence="2" id="KW-1185">Reference proteome</keyword>
<evidence type="ECO:0000313" key="1">
    <source>
        <dbReference type="EMBL" id="VDI30013.1"/>
    </source>
</evidence>
<dbReference type="AlphaFoldDB" id="A0A8B6E6N1"/>
<protein>
    <submittedName>
        <fullName evidence="1">Uncharacterized protein</fullName>
    </submittedName>
</protein>
<dbReference type="Proteomes" id="UP000596742">
    <property type="component" value="Unassembled WGS sequence"/>
</dbReference>
<name>A0A8B6E6N1_MYTGA</name>
<evidence type="ECO:0000313" key="2">
    <source>
        <dbReference type="Proteomes" id="UP000596742"/>
    </source>
</evidence>
<dbReference type="InterPro" id="IPR011042">
    <property type="entry name" value="6-blade_b-propeller_TolB-like"/>
</dbReference>
<dbReference type="SUPFAM" id="SSF63829">
    <property type="entry name" value="Calcium-dependent phosphotriesterase"/>
    <property type="match status" value="1"/>
</dbReference>
<dbReference type="OrthoDB" id="6137886at2759"/>
<dbReference type="Gene3D" id="2.120.10.30">
    <property type="entry name" value="TolB, C-terminal domain"/>
    <property type="match status" value="1"/>
</dbReference>
<sequence>MSSIKIGGLLIDISGSIFVSTLKTSLKVINESTQKLTNSVFDTTPYITTHIHITKDQKVLVSARSSPGRRSLLIEMDGTGKVLTMYENDSTSSSLFTHPYRVTSTSNGNIFVVDSLDKQFRGRVVVIGKTGNIERIYSGHHDVNTKGNPFTPIDILATPSDNILVVDWMIHVVHILNSDGEFISYFCVNDIGIQYPHSLALSSSERIYIGCGKFWGDPKNFRAKLYEIECYGI</sequence>
<dbReference type="EMBL" id="UYJE01004643">
    <property type="protein sequence ID" value="VDI30013.1"/>
    <property type="molecule type" value="Genomic_DNA"/>
</dbReference>
<proteinExistence type="predicted"/>
<organism evidence="1 2">
    <name type="scientific">Mytilus galloprovincialis</name>
    <name type="common">Mediterranean mussel</name>
    <dbReference type="NCBI Taxonomy" id="29158"/>
    <lineage>
        <taxon>Eukaryota</taxon>
        <taxon>Metazoa</taxon>
        <taxon>Spiralia</taxon>
        <taxon>Lophotrochozoa</taxon>
        <taxon>Mollusca</taxon>
        <taxon>Bivalvia</taxon>
        <taxon>Autobranchia</taxon>
        <taxon>Pteriomorphia</taxon>
        <taxon>Mytilida</taxon>
        <taxon>Mytiloidea</taxon>
        <taxon>Mytilidae</taxon>
        <taxon>Mytilinae</taxon>
        <taxon>Mytilus</taxon>
    </lineage>
</organism>